<evidence type="ECO:0000256" key="1">
    <source>
        <dbReference type="SAM" id="SignalP"/>
    </source>
</evidence>
<evidence type="ECO:0000313" key="2">
    <source>
        <dbReference type="EMBL" id="AJD47408.1"/>
    </source>
</evidence>
<protein>
    <recommendedName>
        <fullName evidence="4">Glycine zipper family protein</fullName>
    </recommendedName>
</protein>
<dbReference type="HOGENOM" id="CLU_154429_0_0_6"/>
<dbReference type="Proteomes" id="UP000006764">
    <property type="component" value="Chromosome"/>
</dbReference>
<dbReference type="KEGG" id="apac:S7S_04940"/>
<feature type="signal peptide" evidence="1">
    <location>
        <begin position="1"/>
        <end position="25"/>
    </location>
</feature>
<feature type="chain" id="PRO_5002097285" description="Glycine zipper family protein" evidence="1">
    <location>
        <begin position="26"/>
        <end position="124"/>
    </location>
</feature>
<dbReference type="EMBL" id="CP004387">
    <property type="protein sequence ID" value="AJD47408.1"/>
    <property type="molecule type" value="Genomic_DNA"/>
</dbReference>
<proteinExistence type="predicted"/>
<dbReference type="RefSeq" id="WP_008739585.1">
    <property type="nucleotide sequence ID" value="NZ_CP004387.1"/>
</dbReference>
<evidence type="ECO:0000313" key="3">
    <source>
        <dbReference type="Proteomes" id="UP000006764"/>
    </source>
</evidence>
<organism evidence="2 3">
    <name type="scientific">Isoalcanivorax pacificus W11-5</name>
    <dbReference type="NCBI Taxonomy" id="391936"/>
    <lineage>
        <taxon>Bacteria</taxon>
        <taxon>Pseudomonadati</taxon>
        <taxon>Pseudomonadota</taxon>
        <taxon>Gammaproteobacteria</taxon>
        <taxon>Oceanospirillales</taxon>
        <taxon>Alcanivoracaceae</taxon>
        <taxon>Isoalcanivorax</taxon>
    </lineage>
</organism>
<dbReference type="PROSITE" id="PS51257">
    <property type="entry name" value="PROKAR_LIPOPROTEIN"/>
    <property type="match status" value="1"/>
</dbReference>
<dbReference type="AlphaFoldDB" id="A0A0B4XLI1"/>
<gene>
    <name evidence="2" type="ORF">S7S_04940</name>
</gene>
<accession>A0A0B4XLI1</accession>
<keyword evidence="3" id="KW-1185">Reference proteome</keyword>
<evidence type="ECO:0008006" key="4">
    <source>
        <dbReference type="Google" id="ProtNLM"/>
    </source>
</evidence>
<sequence length="124" mass="12289">MRYCSTSLLIALCGTALLVAGCASSKRVVIDDKGVDPAAYQQDLAECQTIADQVTTGRDAAGGALGGAVIGGALGAIFGNSSTAGRMAGGGAVIGGAGKAGEAEQEKGQVLRNCLRGRGYRVLN</sequence>
<reference evidence="2 3" key="1">
    <citation type="journal article" date="2012" name="J. Bacteriol.">
        <title>Genome sequence of an alkane-degrading bacterium, Alcanivorax pacificus type strain W11-5, isolated from deep sea sediment.</title>
        <authorList>
            <person name="Lai Q."/>
            <person name="Shao Z."/>
        </authorList>
    </citation>
    <scope>NUCLEOTIDE SEQUENCE [LARGE SCALE GENOMIC DNA]</scope>
    <source>
        <strain evidence="2 3">W11-5</strain>
    </source>
</reference>
<keyword evidence="1" id="KW-0732">Signal</keyword>
<dbReference type="OrthoDB" id="9133808at2"/>
<name>A0A0B4XLI1_9GAMM</name>
<dbReference type="STRING" id="391936.S7S_04940"/>